<dbReference type="OrthoDB" id="9778208at2"/>
<dbReference type="PROSITE" id="PS51585">
    <property type="entry name" value="SAM_MT_TPMT"/>
    <property type="match status" value="1"/>
</dbReference>
<keyword evidence="1" id="KW-0597">Phosphoprotein</keyword>
<evidence type="ECO:0000256" key="4">
    <source>
        <dbReference type="ARBA" id="ARBA00022691"/>
    </source>
</evidence>
<evidence type="ECO:0000313" key="5">
    <source>
        <dbReference type="EMBL" id="VVD92773.1"/>
    </source>
</evidence>
<gene>
    <name evidence="5" type="ORF">PTE30175_01648</name>
</gene>
<evidence type="ECO:0000256" key="1">
    <source>
        <dbReference type="ARBA" id="ARBA00022553"/>
    </source>
</evidence>
<proteinExistence type="predicted"/>
<name>A0A5E4TZS7_9BURK</name>
<evidence type="ECO:0000256" key="2">
    <source>
        <dbReference type="ARBA" id="ARBA00022603"/>
    </source>
</evidence>
<keyword evidence="3 5" id="KW-0808">Transferase</keyword>
<dbReference type="RefSeq" id="WP_150696577.1">
    <property type="nucleotide sequence ID" value="NZ_CABPRZ010000005.1"/>
</dbReference>
<sequence length="199" mass="21825">MPPDFKHRDPASAAFWDERFDRDFTPWDARGVPAALKTFVSAEGTLRATLIPGCGAAHEAGWLDARGWPVCAIDFSPSAVAQARELLGTRAEVVMQADFFAFTPPFVPEIVYERAFLCALPRTLWPAYAARMAELLPPGGRLAGFFFVRETPGGPPFGISPDALQALLGPAFVCEADEAVTPSVPVFEGGERWMVWRRR</sequence>
<dbReference type="Pfam" id="PF05724">
    <property type="entry name" value="TPMT"/>
    <property type="match status" value="1"/>
</dbReference>
<dbReference type="Proteomes" id="UP000414233">
    <property type="component" value="Unassembled WGS sequence"/>
</dbReference>
<keyword evidence="2 5" id="KW-0489">Methyltransferase</keyword>
<dbReference type="GO" id="GO:0008757">
    <property type="term" value="F:S-adenosylmethionine-dependent methyltransferase activity"/>
    <property type="evidence" value="ECO:0007669"/>
    <property type="project" value="InterPro"/>
</dbReference>
<dbReference type="CDD" id="cd02440">
    <property type="entry name" value="AdoMet_MTases"/>
    <property type="match status" value="1"/>
</dbReference>
<dbReference type="GO" id="GO:0032259">
    <property type="term" value="P:methylation"/>
    <property type="evidence" value="ECO:0007669"/>
    <property type="project" value="UniProtKB-KW"/>
</dbReference>
<keyword evidence="6" id="KW-1185">Reference proteome</keyword>
<organism evidence="5 6">
    <name type="scientific">Pandoraea terrae</name>
    <dbReference type="NCBI Taxonomy" id="1537710"/>
    <lineage>
        <taxon>Bacteria</taxon>
        <taxon>Pseudomonadati</taxon>
        <taxon>Pseudomonadota</taxon>
        <taxon>Betaproteobacteria</taxon>
        <taxon>Burkholderiales</taxon>
        <taxon>Burkholderiaceae</taxon>
        <taxon>Pandoraea</taxon>
    </lineage>
</organism>
<keyword evidence="4" id="KW-0949">S-adenosyl-L-methionine</keyword>
<accession>A0A5E4TZS7</accession>
<dbReference type="PANTHER" id="PTHR32183">
    <property type="match status" value="1"/>
</dbReference>
<evidence type="ECO:0000313" key="6">
    <source>
        <dbReference type="Proteomes" id="UP000414233"/>
    </source>
</evidence>
<protein>
    <submittedName>
        <fullName evidence="5">Thiopurine S-methyltransferase</fullName>
    </submittedName>
</protein>
<dbReference type="AlphaFoldDB" id="A0A5E4TZS7"/>
<evidence type="ECO:0000256" key="3">
    <source>
        <dbReference type="ARBA" id="ARBA00022679"/>
    </source>
</evidence>
<dbReference type="EMBL" id="CABPRZ010000005">
    <property type="protein sequence ID" value="VVD92773.1"/>
    <property type="molecule type" value="Genomic_DNA"/>
</dbReference>
<dbReference type="InterPro" id="IPR029063">
    <property type="entry name" value="SAM-dependent_MTases_sf"/>
</dbReference>
<dbReference type="SUPFAM" id="SSF53335">
    <property type="entry name" value="S-adenosyl-L-methionine-dependent methyltransferases"/>
    <property type="match status" value="1"/>
</dbReference>
<reference evidence="5 6" key="1">
    <citation type="submission" date="2019-08" db="EMBL/GenBank/DDBJ databases">
        <authorList>
            <person name="Peeters C."/>
        </authorList>
    </citation>
    <scope>NUCLEOTIDE SEQUENCE [LARGE SCALE GENOMIC DNA]</scope>
    <source>
        <strain evidence="5 6">LMG 30175</strain>
    </source>
</reference>
<dbReference type="InterPro" id="IPR008854">
    <property type="entry name" value="TPMT"/>
</dbReference>
<dbReference type="PANTHER" id="PTHR32183:SF6">
    <property type="entry name" value="CYSTEINE SULFINATE DESULFINASE_CYSTEINE DESULFURASE AND RELATED ENZYMES"/>
    <property type="match status" value="1"/>
</dbReference>
<dbReference type="Gene3D" id="3.40.50.150">
    <property type="entry name" value="Vaccinia Virus protein VP39"/>
    <property type="match status" value="1"/>
</dbReference>